<dbReference type="SUPFAM" id="SSF52402">
    <property type="entry name" value="Adenine nucleotide alpha hydrolases-like"/>
    <property type="match status" value="1"/>
</dbReference>
<reference evidence="3 4" key="1">
    <citation type="journal article" date="2011" name="BMC Genomics">
        <title>Comparative genome analysis and genome-guided physiological analysis of Roseobacter litoralis.</title>
        <authorList>
            <person name="Kalhoefer D."/>
            <person name="Thole S."/>
            <person name="Voget S."/>
            <person name="Lehmann R."/>
            <person name="Liesegang H."/>
            <person name="Wollher A."/>
            <person name="Daniel R."/>
            <person name="Simon M."/>
            <person name="Brinkhoff T."/>
        </authorList>
    </citation>
    <scope>NUCLEOTIDE SEQUENCE [LARGE SCALE GENOMIC DNA]</scope>
    <source>
        <strain evidence="4">ATCC 49566 / DSM 6996 / JCM 21268 / NBRC 15278 / OCh 149</strain>
    </source>
</reference>
<protein>
    <submittedName>
        <fullName evidence="3">UspA family protein</fullName>
    </submittedName>
</protein>
<feature type="domain" description="UspA" evidence="2">
    <location>
        <begin position="1"/>
        <end position="135"/>
    </location>
</feature>
<dbReference type="Pfam" id="PF00582">
    <property type="entry name" value="Usp"/>
    <property type="match status" value="1"/>
</dbReference>
<dbReference type="Gene3D" id="3.40.50.620">
    <property type="entry name" value="HUPs"/>
    <property type="match status" value="1"/>
</dbReference>
<proteinExistence type="inferred from homology"/>
<organism evidence="3 4">
    <name type="scientific">Roseobacter litoralis (strain ATCC 49566 / DSM 6996 / JCM 21268 / NBRC 15278 / OCh 149)</name>
    <dbReference type="NCBI Taxonomy" id="391595"/>
    <lineage>
        <taxon>Bacteria</taxon>
        <taxon>Pseudomonadati</taxon>
        <taxon>Pseudomonadota</taxon>
        <taxon>Alphaproteobacteria</taxon>
        <taxon>Rhodobacterales</taxon>
        <taxon>Roseobacteraceae</taxon>
        <taxon>Roseobacter</taxon>
    </lineage>
</organism>
<evidence type="ECO:0000313" key="4">
    <source>
        <dbReference type="Proteomes" id="UP000001353"/>
    </source>
</evidence>
<comment type="similarity">
    <text evidence="1">Belongs to the universal stress protein A family.</text>
</comment>
<dbReference type="Proteomes" id="UP000001353">
    <property type="component" value="Chromosome"/>
</dbReference>
<dbReference type="InterPro" id="IPR006015">
    <property type="entry name" value="Universal_stress_UspA"/>
</dbReference>
<dbReference type="AlphaFoldDB" id="F7ZKN7"/>
<dbReference type="InterPro" id="IPR014729">
    <property type="entry name" value="Rossmann-like_a/b/a_fold"/>
</dbReference>
<gene>
    <name evidence="3" type="ordered locus">RLO149_c006750</name>
</gene>
<accession>F7ZKN7</accession>
<dbReference type="CDD" id="cd00293">
    <property type="entry name" value="USP-like"/>
    <property type="match status" value="1"/>
</dbReference>
<keyword evidence="4" id="KW-1185">Reference proteome</keyword>
<dbReference type="HOGENOM" id="CLU_049301_16_2_5"/>
<dbReference type="InterPro" id="IPR006016">
    <property type="entry name" value="UspA"/>
</dbReference>
<dbReference type="PANTHER" id="PTHR46268">
    <property type="entry name" value="STRESS RESPONSE PROTEIN NHAX"/>
    <property type="match status" value="1"/>
</dbReference>
<sequence>MFQSIVVAVDGSDAATRGVDAACKLSEAFGGEVHLIHALENKAVDKSDHEKLASGGSGLTSDVIKSAMARAQNAGITPSSATVAEGDAFDEIMMIVNLYSADLVITGRRGLGTFSGMFAGSTSQQIAKHASCAFLSIK</sequence>
<name>F7ZKN7_ROSLO</name>
<dbReference type="EMBL" id="CP002623">
    <property type="protein sequence ID" value="AEI92703.1"/>
    <property type="molecule type" value="Genomic_DNA"/>
</dbReference>
<evidence type="ECO:0000313" key="3">
    <source>
        <dbReference type="EMBL" id="AEI92703.1"/>
    </source>
</evidence>
<dbReference type="KEGG" id="rli:RLO149_c006750"/>
<dbReference type="eggNOG" id="COG0589">
    <property type="taxonomic scope" value="Bacteria"/>
</dbReference>
<evidence type="ECO:0000256" key="1">
    <source>
        <dbReference type="ARBA" id="ARBA00008791"/>
    </source>
</evidence>
<evidence type="ECO:0000259" key="2">
    <source>
        <dbReference type="Pfam" id="PF00582"/>
    </source>
</evidence>
<dbReference type="PRINTS" id="PR01438">
    <property type="entry name" value="UNVRSLSTRESS"/>
</dbReference>
<dbReference type="PANTHER" id="PTHR46268:SF6">
    <property type="entry name" value="UNIVERSAL STRESS PROTEIN UP12"/>
    <property type="match status" value="1"/>
</dbReference>
<dbReference type="RefSeq" id="WP_013960644.1">
    <property type="nucleotide sequence ID" value="NC_015730.1"/>
</dbReference>
<dbReference type="OrthoDB" id="5186731at2"/>